<dbReference type="KEGG" id="teq:TEQUI_0162"/>
<dbReference type="Gene3D" id="1.20.58.1790">
    <property type="entry name" value="JHP933, helical tail domain"/>
    <property type="match status" value="1"/>
</dbReference>
<sequence length="236" mass="27810">MLEYQSDRINLIKEILPLLGDKYILKGGTALYLYYGLDRYSEDVDLDSKTSNMNFINMLKNHREYKNWNVTIKKNTETTFRLMIDYGAVSMKGAYPLKIEVSSRNTQRLRDFPSLYHKHGNVNVYDIDELIHMKTSAFTGRDKVRDLYDLNFLFQKYPEGFSESLLKVIIPKLYYSGEEELDILLEDEFKKHNLSISNSYDFKNFTENLEKIMTERLVFLEKSKSIVSPKPQDITM</sequence>
<evidence type="ECO:0000313" key="2">
    <source>
        <dbReference type="Proteomes" id="UP000007472"/>
    </source>
</evidence>
<dbReference type="Proteomes" id="UP000007472">
    <property type="component" value="Chromosome"/>
</dbReference>
<dbReference type="Gene3D" id="3.10.450.620">
    <property type="entry name" value="JHP933, nucleotidyltransferase-like core domain"/>
    <property type="match status" value="1"/>
</dbReference>
<dbReference type="AlphaFoldDB" id="A0A654KFB8"/>
<protein>
    <recommendedName>
        <fullName evidence="3">Nucleotidyl transferase AbiEii/AbiGii toxin family protein</fullName>
    </recommendedName>
</protein>
<dbReference type="InterPro" id="IPR014942">
    <property type="entry name" value="AbiEii"/>
</dbReference>
<name>A0A654KFB8_TAYEM</name>
<accession>A0A654KFB8</accession>
<dbReference type="EMBL" id="CP002456">
    <property type="protein sequence ID" value="ADU91118.1"/>
    <property type="molecule type" value="Genomic_DNA"/>
</dbReference>
<dbReference type="SUPFAM" id="SSF81301">
    <property type="entry name" value="Nucleotidyltransferase"/>
    <property type="match status" value="1"/>
</dbReference>
<gene>
    <name evidence="1" type="ordered locus">TEQUI_0162</name>
</gene>
<evidence type="ECO:0008006" key="3">
    <source>
        <dbReference type="Google" id="ProtNLM"/>
    </source>
</evidence>
<dbReference type="Pfam" id="PF08843">
    <property type="entry name" value="AbiEii"/>
    <property type="match status" value="1"/>
</dbReference>
<evidence type="ECO:0000313" key="1">
    <source>
        <dbReference type="EMBL" id="ADU91118.1"/>
    </source>
</evidence>
<proteinExistence type="predicted"/>
<dbReference type="InterPro" id="IPR043519">
    <property type="entry name" value="NT_sf"/>
</dbReference>
<reference evidence="1 2" key="1">
    <citation type="journal article" date="2011" name="J. Bacteriol.">
        <title>Genome sequence of Taylorella equigenitalis MCE9, the causative agent of contagious equine metritis.</title>
        <authorList>
            <person name="Hebert L."/>
            <person name="Moumen B."/>
            <person name="Duquesne F."/>
            <person name="Breuil M.F."/>
            <person name="Laugier C."/>
            <person name="Batto J.M."/>
            <person name="Renault P."/>
            <person name="Petry S."/>
        </authorList>
    </citation>
    <scope>NUCLEOTIDE SEQUENCE [LARGE SCALE GENOMIC DNA]</scope>
    <source>
        <strain evidence="1 2">MCE9</strain>
    </source>
</reference>
<organism evidence="1 2">
    <name type="scientific">Taylorella equigenitalis (strain MCE9)</name>
    <dbReference type="NCBI Taxonomy" id="937774"/>
    <lineage>
        <taxon>Bacteria</taxon>
        <taxon>Pseudomonadati</taxon>
        <taxon>Pseudomonadota</taxon>
        <taxon>Betaproteobacteria</taxon>
        <taxon>Burkholderiales</taxon>
        <taxon>Alcaligenaceae</taxon>
        <taxon>Taylorella</taxon>
    </lineage>
</organism>